<keyword evidence="1 5" id="KW-0963">Cytoplasm</keyword>
<evidence type="ECO:0000313" key="7">
    <source>
        <dbReference type="Proteomes" id="UP000584642"/>
    </source>
</evidence>
<keyword evidence="5" id="KW-0486">Methionine biosynthesis</keyword>
<dbReference type="PIRSF" id="PIRSF000450">
    <property type="entry name" value="H_ser_succinyltr"/>
    <property type="match status" value="1"/>
</dbReference>
<feature type="active site" description="Acyl-thioester intermediate" evidence="5">
    <location>
        <position position="142"/>
    </location>
</feature>
<accession>A0ABX2TKX7</accession>
<feature type="site" description="Important for acyl-CoA specificity" evidence="5">
    <location>
        <position position="111"/>
    </location>
</feature>
<dbReference type="PANTHER" id="PTHR20919">
    <property type="entry name" value="HOMOSERINE O-SUCCINYLTRANSFERASE"/>
    <property type="match status" value="1"/>
</dbReference>
<feature type="active site" description="Proton acceptor" evidence="5">
    <location>
        <position position="235"/>
    </location>
</feature>
<evidence type="ECO:0000313" key="6">
    <source>
        <dbReference type="EMBL" id="NYZ24789.1"/>
    </source>
</evidence>
<evidence type="ECO:0000256" key="2">
    <source>
        <dbReference type="ARBA" id="ARBA00022605"/>
    </source>
</evidence>
<proteinExistence type="inferred from homology"/>
<dbReference type="Gene3D" id="3.40.50.880">
    <property type="match status" value="1"/>
</dbReference>
<protein>
    <recommendedName>
        <fullName evidence="5">Homoserine O-acetyltransferase</fullName>
        <shortName evidence="5">HAT</shortName>
        <ecNumber evidence="5">2.3.1.31</ecNumber>
    </recommendedName>
    <alternativeName>
        <fullName evidence="5">Homoserine transacetylase</fullName>
        <shortName evidence="5">HTA</shortName>
    </alternativeName>
</protein>
<keyword evidence="3 5" id="KW-0808">Transferase</keyword>
<dbReference type="HAMAP" id="MF_00295">
    <property type="entry name" value="MetA_acyltransf"/>
    <property type="match status" value="1"/>
</dbReference>
<feature type="binding site" evidence="5">
    <location>
        <position position="192"/>
    </location>
    <ligand>
        <name>substrate</name>
    </ligand>
</feature>
<sequence length="323" mass="36850">MPITVPDNLPARVVLEQEGVMVMGQGVAVHQDIRPLRIAILNLMPLKVPTETQLVRVLGAGPLQVEVTLVATESYTPKNTSAEHMAAFYKPWSRVREERFDGLIITGAPVETLPFEDVKYWRELCGIFDWARENVFQKFFICWGAQAALYHYHGVPKFELPAKAFGVFPHRVLNPASPLLRGFDDEVPVPVSRHTEVRRADIERVPQLEILLESEETGVCLVRDRVTRDVFMFNHLEYDWCTLGDEYRRDAGEGKPIALPAHYFPGDNPARKPPNRWRSHGFLLYGNWLNEVYQGTPYDLSRLPEVKAANGTQALTYRLYHTA</sequence>
<evidence type="ECO:0000256" key="4">
    <source>
        <dbReference type="ARBA" id="ARBA00023315"/>
    </source>
</evidence>
<dbReference type="EMBL" id="JABFDB010000045">
    <property type="protein sequence ID" value="NYZ24789.1"/>
    <property type="molecule type" value="Genomic_DNA"/>
</dbReference>
<dbReference type="RefSeq" id="WP_180286561.1">
    <property type="nucleotide sequence ID" value="NZ_JABFDB010000045.1"/>
</dbReference>
<dbReference type="InterPro" id="IPR005697">
    <property type="entry name" value="HST_MetA"/>
</dbReference>
<dbReference type="PANTHER" id="PTHR20919:SF0">
    <property type="entry name" value="HOMOSERINE O-SUCCINYLTRANSFERASE"/>
    <property type="match status" value="1"/>
</dbReference>
<feature type="binding site" evidence="5">
    <location>
        <position position="163"/>
    </location>
    <ligand>
        <name>substrate</name>
    </ligand>
</feature>
<comment type="caution">
    <text evidence="6">The sequence shown here is derived from an EMBL/GenBank/DDBJ whole genome shotgun (WGS) entry which is preliminary data.</text>
</comment>
<comment type="similarity">
    <text evidence="5">Belongs to the MetA family.</text>
</comment>
<evidence type="ECO:0000256" key="3">
    <source>
        <dbReference type="ARBA" id="ARBA00022679"/>
    </source>
</evidence>
<keyword evidence="4 5" id="KW-0012">Acyltransferase</keyword>
<dbReference type="CDD" id="cd03131">
    <property type="entry name" value="GATase1_HTS"/>
    <property type="match status" value="1"/>
</dbReference>
<feature type="site" description="Important for substrate specificity" evidence="5">
    <location>
        <position position="192"/>
    </location>
</feature>
<dbReference type="InterPro" id="IPR033752">
    <property type="entry name" value="MetA_family"/>
</dbReference>
<keyword evidence="2 5" id="KW-0028">Amino-acid biosynthesis</keyword>
<comment type="subcellular location">
    <subcellularLocation>
        <location evidence="5">Cytoplasm</location>
    </subcellularLocation>
</comment>
<dbReference type="NCBIfam" id="TIGR01001">
    <property type="entry name" value="metA"/>
    <property type="match status" value="1"/>
</dbReference>
<comment type="catalytic activity">
    <reaction evidence="5">
        <text>L-homoserine + acetyl-CoA = O-acetyl-L-homoserine + CoA</text>
        <dbReference type="Rhea" id="RHEA:13701"/>
        <dbReference type="ChEBI" id="CHEBI:57287"/>
        <dbReference type="ChEBI" id="CHEBI:57288"/>
        <dbReference type="ChEBI" id="CHEBI:57476"/>
        <dbReference type="ChEBI" id="CHEBI:57716"/>
        <dbReference type="EC" id="2.3.1.31"/>
    </reaction>
</comment>
<evidence type="ECO:0000256" key="5">
    <source>
        <dbReference type="HAMAP-Rule" id="MF_00295"/>
    </source>
</evidence>
<keyword evidence="7" id="KW-1185">Reference proteome</keyword>
<dbReference type="Pfam" id="PF04204">
    <property type="entry name" value="HTS"/>
    <property type="match status" value="1"/>
</dbReference>
<gene>
    <name evidence="5" type="primary">metAA</name>
    <name evidence="6" type="ORF">HND93_34230</name>
</gene>
<dbReference type="EC" id="2.3.1.31" evidence="5"/>
<comment type="caution">
    <text evidence="5">Lacks conserved residue(s) required for the propagation of feature annotation.</text>
</comment>
<feature type="active site" evidence="5">
    <location>
        <position position="237"/>
    </location>
</feature>
<dbReference type="InterPro" id="IPR029062">
    <property type="entry name" value="Class_I_gatase-like"/>
</dbReference>
<feature type="binding site" evidence="5">
    <location>
        <position position="249"/>
    </location>
    <ligand>
        <name>substrate</name>
    </ligand>
</feature>
<name>A0ABX2TKX7_9PROT</name>
<dbReference type="Proteomes" id="UP000584642">
    <property type="component" value="Unassembled WGS sequence"/>
</dbReference>
<comment type="pathway">
    <text evidence="5">Amino-acid biosynthesis; L-methionine biosynthesis via de novo pathway; O-acetyl-L-homoserine from L-homoserine: step 1/1.</text>
</comment>
<dbReference type="SUPFAM" id="SSF52317">
    <property type="entry name" value="Class I glutamine amidotransferase-like"/>
    <property type="match status" value="1"/>
</dbReference>
<comment type="function">
    <text evidence="5">Transfers an acetyl group from acetyl-CoA to L-homoserine, forming acetyl-L-homoserine.</text>
</comment>
<evidence type="ECO:0000256" key="1">
    <source>
        <dbReference type="ARBA" id="ARBA00022490"/>
    </source>
</evidence>
<organism evidence="6 7">
    <name type="scientific">Azospirillum oleiclasticum</name>
    <dbReference type="NCBI Taxonomy" id="2735135"/>
    <lineage>
        <taxon>Bacteria</taxon>
        <taxon>Pseudomonadati</taxon>
        <taxon>Pseudomonadota</taxon>
        <taxon>Alphaproteobacteria</taxon>
        <taxon>Rhodospirillales</taxon>
        <taxon>Azospirillaceae</taxon>
        <taxon>Azospirillum</taxon>
    </lineage>
</organism>
<reference evidence="6 7" key="1">
    <citation type="submission" date="2020-05" db="EMBL/GenBank/DDBJ databases">
        <title>Azospirillum oleiclasticum sp. nov, a nitrogen-fixing and heavy crude oil-emulsifying bacterium isolated from the crude oil of Yumen Oilfield.</title>
        <authorList>
            <person name="Wu D."/>
            <person name="Cai M."/>
            <person name="Zhang X."/>
        </authorList>
    </citation>
    <scope>NUCLEOTIDE SEQUENCE [LARGE SCALE GENOMIC DNA]</scope>
    <source>
        <strain evidence="6 7">ROY-1-1-2</strain>
    </source>
</reference>
<dbReference type="GO" id="GO:0008899">
    <property type="term" value="F:homoserine O-succinyltransferase activity"/>
    <property type="evidence" value="ECO:0007669"/>
    <property type="project" value="UniProtKB-EC"/>
</dbReference>